<evidence type="ECO:0000313" key="3">
    <source>
        <dbReference type="Proteomes" id="UP000326912"/>
    </source>
</evidence>
<proteinExistence type="predicted"/>
<dbReference type="AlphaFoldDB" id="A0A5J4KQS7"/>
<feature type="domain" description="GAF" evidence="1">
    <location>
        <begin position="178"/>
        <end position="250"/>
    </location>
</feature>
<dbReference type="Proteomes" id="UP000326912">
    <property type="component" value="Unassembled WGS sequence"/>
</dbReference>
<comment type="caution">
    <text evidence="2">The sequence shown here is derived from an EMBL/GenBank/DDBJ whole genome shotgun (WGS) entry which is preliminary data.</text>
</comment>
<dbReference type="InterPro" id="IPR010982">
    <property type="entry name" value="Lambda_DNA-bd_dom_sf"/>
</dbReference>
<dbReference type="Gene3D" id="3.30.450.40">
    <property type="match status" value="1"/>
</dbReference>
<accession>A0A5J4KQS7</accession>
<evidence type="ECO:0000259" key="1">
    <source>
        <dbReference type="Pfam" id="PF13185"/>
    </source>
</evidence>
<dbReference type="Pfam" id="PF13185">
    <property type="entry name" value="GAF_2"/>
    <property type="match status" value="1"/>
</dbReference>
<gene>
    <name evidence="2" type="ORF">KDW_43870</name>
</gene>
<dbReference type="SUPFAM" id="SSF47413">
    <property type="entry name" value="lambda repressor-like DNA-binding domains"/>
    <property type="match status" value="1"/>
</dbReference>
<dbReference type="InterPro" id="IPR003018">
    <property type="entry name" value="GAF"/>
</dbReference>
<keyword evidence="3" id="KW-1185">Reference proteome</keyword>
<protein>
    <recommendedName>
        <fullName evidence="1">GAF domain-containing protein</fullName>
    </recommendedName>
</protein>
<sequence length="337" mass="38707">MSNTHEPPRWRTFLEMLIADTGERQRIANLLGVNPISLTRWASGTSNPRPKHLYALLEALPTQREELIALIAEEFPEFRTDIAVKEEMPQHIPPVFYARVLGAYNQQPAGIRSTAIRGMVLQQMLTHLNPEQRGMVIFANHCTPPRSSEQKVRSLRIIDGRGSPPWHRMENNMLFFGLESLCGHVVQFRRPIHIHEHTQKKRFYPTHYDVKAESIVACPLIRANQIAGCLTIISAHPHYFTDTHMNLVNSYLDLFMLGFDATDFYNFEQIALGIMPSCDLQAPILDLFSSRVTRLLIKTAHQQPPMTRPEAEQQLWQELEQEFLTMAARSSLPMSIY</sequence>
<evidence type="ECO:0000313" key="2">
    <source>
        <dbReference type="EMBL" id="GER90225.1"/>
    </source>
</evidence>
<reference evidence="2 3" key="1">
    <citation type="submission" date="2019-10" db="EMBL/GenBank/DDBJ databases">
        <title>Dictyobacter vulcani sp. nov., within the class Ktedonobacteria, isolated from soil of volcanic Mt. Zao.</title>
        <authorList>
            <person name="Zheng Y."/>
            <person name="Wang C.M."/>
            <person name="Sakai Y."/>
            <person name="Abe K."/>
            <person name="Yokota A."/>
            <person name="Yabe S."/>
        </authorList>
    </citation>
    <scope>NUCLEOTIDE SEQUENCE [LARGE SCALE GENOMIC DNA]</scope>
    <source>
        <strain evidence="2 3">W12</strain>
    </source>
</reference>
<dbReference type="InterPro" id="IPR029016">
    <property type="entry name" value="GAF-like_dom_sf"/>
</dbReference>
<organism evidence="2 3">
    <name type="scientific">Dictyobacter vulcani</name>
    <dbReference type="NCBI Taxonomy" id="2607529"/>
    <lineage>
        <taxon>Bacteria</taxon>
        <taxon>Bacillati</taxon>
        <taxon>Chloroflexota</taxon>
        <taxon>Ktedonobacteria</taxon>
        <taxon>Ktedonobacterales</taxon>
        <taxon>Dictyobacteraceae</taxon>
        <taxon>Dictyobacter</taxon>
    </lineage>
</organism>
<dbReference type="SUPFAM" id="SSF55781">
    <property type="entry name" value="GAF domain-like"/>
    <property type="match status" value="1"/>
</dbReference>
<dbReference type="EMBL" id="BKZW01000002">
    <property type="protein sequence ID" value="GER90225.1"/>
    <property type="molecule type" value="Genomic_DNA"/>
</dbReference>
<dbReference type="GO" id="GO:0003677">
    <property type="term" value="F:DNA binding"/>
    <property type="evidence" value="ECO:0007669"/>
    <property type="project" value="InterPro"/>
</dbReference>
<name>A0A5J4KQS7_9CHLR</name>